<evidence type="ECO:0000313" key="5">
    <source>
        <dbReference type="Proteomes" id="UP000689195"/>
    </source>
</evidence>
<feature type="transmembrane region" description="Helical" evidence="3">
    <location>
        <begin position="86"/>
        <end position="107"/>
    </location>
</feature>
<feature type="transmembrane region" description="Helical" evidence="3">
    <location>
        <begin position="1030"/>
        <end position="1051"/>
    </location>
</feature>
<organism evidence="4 5">
    <name type="scientific">Paramecium pentaurelia</name>
    <dbReference type="NCBI Taxonomy" id="43138"/>
    <lineage>
        <taxon>Eukaryota</taxon>
        <taxon>Sar</taxon>
        <taxon>Alveolata</taxon>
        <taxon>Ciliophora</taxon>
        <taxon>Intramacronucleata</taxon>
        <taxon>Oligohymenophorea</taxon>
        <taxon>Peniculida</taxon>
        <taxon>Parameciidae</taxon>
        <taxon>Paramecium</taxon>
    </lineage>
</organism>
<feature type="region of interest" description="Disordered" evidence="2">
    <location>
        <begin position="914"/>
        <end position="935"/>
    </location>
</feature>
<keyword evidence="3" id="KW-0472">Membrane</keyword>
<feature type="transmembrane region" description="Helical" evidence="3">
    <location>
        <begin position="236"/>
        <end position="255"/>
    </location>
</feature>
<feature type="transmembrane region" description="Helical" evidence="3">
    <location>
        <begin position="1610"/>
        <end position="1631"/>
    </location>
</feature>
<comment type="caution">
    <text evidence="4">The sequence shown here is derived from an EMBL/GenBank/DDBJ whole genome shotgun (WGS) entry which is preliminary data.</text>
</comment>
<protein>
    <recommendedName>
        <fullName evidence="6">Transmembrane protein</fullName>
    </recommendedName>
</protein>
<feature type="transmembrane region" description="Helical" evidence="3">
    <location>
        <begin position="186"/>
        <end position="202"/>
    </location>
</feature>
<feature type="coiled-coil region" evidence="1">
    <location>
        <begin position="1166"/>
        <end position="1193"/>
    </location>
</feature>
<feature type="region of interest" description="Disordered" evidence="2">
    <location>
        <begin position="1321"/>
        <end position="1341"/>
    </location>
</feature>
<accession>A0A8S1VVZ6</accession>
<proteinExistence type="predicted"/>
<evidence type="ECO:0000256" key="1">
    <source>
        <dbReference type="SAM" id="Coils"/>
    </source>
</evidence>
<feature type="transmembrane region" description="Helical" evidence="3">
    <location>
        <begin position="25"/>
        <end position="44"/>
    </location>
</feature>
<keyword evidence="3" id="KW-1133">Transmembrane helix</keyword>
<feature type="transmembrane region" description="Helical" evidence="3">
    <location>
        <begin position="146"/>
        <end position="165"/>
    </location>
</feature>
<dbReference type="Proteomes" id="UP000689195">
    <property type="component" value="Unassembled WGS sequence"/>
</dbReference>
<evidence type="ECO:0008006" key="6">
    <source>
        <dbReference type="Google" id="ProtNLM"/>
    </source>
</evidence>
<dbReference type="OrthoDB" id="301332at2759"/>
<dbReference type="EMBL" id="CAJJDO010000073">
    <property type="protein sequence ID" value="CAD8179969.1"/>
    <property type="molecule type" value="Genomic_DNA"/>
</dbReference>
<feature type="transmembrane region" description="Helical" evidence="3">
    <location>
        <begin position="261"/>
        <end position="280"/>
    </location>
</feature>
<dbReference type="PANTHER" id="PTHR31600:SF2">
    <property type="entry name" value="GAMETE ENRICHED GENE 10 PROTEIN-RELATED"/>
    <property type="match status" value="1"/>
</dbReference>
<feature type="transmembrane region" description="Helical" evidence="3">
    <location>
        <begin position="1231"/>
        <end position="1249"/>
    </location>
</feature>
<evidence type="ECO:0000313" key="4">
    <source>
        <dbReference type="EMBL" id="CAD8179969.1"/>
    </source>
</evidence>
<sequence>MNSIIIKKKLSTLYVTIRESKSQSYLNPFFIWILYVGTRLSLILRVDQFNGQIYQDKQLMLIKNIINWFHFLTPIKSIEVDSFESLIVILIAVVHWLSSLITLFNNNQVRFFNQFQNQYFTYLQMLYLYPSFIHIHQLQYINENQITVIICIIPIILNYSIFTYIQRNYALPSNNPFTKRYRPYNYLVNLTEVITLILIPYFDEIYQSIFLLIQFLIQLCDSILNQPFPQQMNLNYCIGSSILFYCSIFKCLSIYWTEMEFLYFCLIYIPFLTVITKKLLKLIYEQNLEDKDLNKFLILQIIDEYHQKNNNFTHVKILYTLRTRYQILTNKNFRSDIQFNDYIFIMFSRYIEQLSIQEKYKDEDLHTYKIQFLYYTYDKQNLAYIQIKQFQIYQEFQSLYFSILEGFCSEIIQKRIKKQIQQHQGRLELQQIRQSQMLQEKCQSMIIQILEQKIKYWDQLLNGYENIEQLSDVSVGLSLKVDNLKTIVFKELNIQIFTLQKELFRLNLIDLRLLSQIFATVLNDYHITLQIEQRIEELLNLERNISTRNIQNIGLLNDDVIIIPVSMIKNQGQILSKNKQKLFKFFKFLNDDSYQQISHINQLLPLYLQTKHDKFLNKFLQTGESSLFIISQDIYPIYNSGFSFSATLQLIPSYDQMDDYILSAVLKRSTENYDFILFDETGKILGLTESIHQILLYNTKSQIIDGLDNNILKSYIYFWFRDLLLLINDQQDVFTGQQTQQSALNIQTTIIQPINNLQSLIKDHETFRKQHFLTQTHTMKTEQDVQTDQKKQVKITCFEQSYVNQTNEFINDQLLKMHQNSVYFQVTFMVHFQRMQDCHPIFLLSISEYLQKEQKYTGTQSAYSSLIKTRTQLGMKSEFQIQTEQDLDELHQEFLINQTIINKLLIRHADGLPNSRELDQKEDDSNIQNIIDRDQKESNLISPRSNREILIQKGLIEEDSDYIRGNESNIIKSSSQKDIKENIQQAILQEQNVDFAHEKQSKSSATSDKTQNSIYNLMRKLQYTQQFQTSIINAIFLTNILTVFLIIIVSVELSIVRDHTNQLEYSIPLVRVPQRFNRLYCTFLTVGQLELQSKLLNQSYGEYYDYRIKNESASKRAEIQSLMTEVLNEFSSMEHKQQLPLMEIRIINEYIYLQQNASMIEFDSLVNEYTDQINQYLQNIDENTENIKQVQILLQFLKGNLINQLDLTIAIVNQIEDNFYNLISINHMEELIFLIIFLFTIIAMLILQFRQWLQPYKYMQTILLLIGKISERDIELSGSRVYFLLEKLNRNNSTWKNINYFRDFFWQSKRSTSYQTLRISSSETTKNKNNGKNQQQRAKQTSRIQETSFSIKNIQIILLLLCLLLSSYAISAFVIMQTNMNNSQPELNIAMEYVKFKQDLDGVMIICQLLKVQQILIDETMSRGIFKMNPELNTRDKYFQTLTTELLDEFSPLIIEMDKIYSTIYNNVIQSKKISEENKQLLLNLYEKDLCEIIPTILPFCAYENEQFLYFPNFPAASSNLNNKQIYKYGINGIYQQIISIFNTHYSQEISGLKDTNLTNINQFLQSPEYVQTILPYFFDLSYAILQFYYTIIQAALDILENDYQMALQFYIIAGVGCIIILYLVIMLRAITLQKRVRLIRQVLIVIPHESLQDQSILNSIRKIDRNL</sequence>
<evidence type="ECO:0000256" key="3">
    <source>
        <dbReference type="SAM" id="Phobius"/>
    </source>
</evidence>
<keyword evidence="3" id="KW-0812">Transmembrane</keyword>
<feature type="transmembrane region" description="Helical" evidence="3">
    <location>
        <begin position="119"/>
        <end position="140"/>
    </location>
</feature>
<keyword evidence="5" id="KW-1185">Reference proteome</keyword>
<evidence type="ECO:0000256" key="2">
    <source>
        <dbReference type="SAM" id="MobiDB-lite"/>
    </source>
</evidence>
<gene>
    <name evidence="4" type="ORF">PPENT_87.1.T0730087</name>
</gene>
<feature type="transmembrane region" description="Helical" evidence="3">
    <location>
        <begin position="1356"/>
        <end position="1376"/>
    </location>
</feature>
<dbReference type="InterPro" id="IPR052994">
    <property type="entry name" value="Tiny_macrocysts_regulators"/>
</dbReference>
<keyword evidence="1" id="KW-0175">Coiled coil</keyword>
<reference evidence="4" key="1">
    <citation type="submission" date="2021-01" db="EMBL/GenBank/DDBJ databases">
        <authorList>
            <consortium name="Genoscope - CEA"/>
            <person name="William W."/>
        </authorList>
    </citation>
    <scope>NUCLEOTIDE SEQUENCE</scope>
</reference>
<dbReference type="PANTHER" id="PTHR31600">
    <property type="entry name" value="TINY MACROCYSTS PROTEIN B-RELATED"/>
    <property type="match status" value="1"/>
</dbReference>
<feature type="compositionally biased region" description="Low complexity" evidence="2">
    <location>
        <begin position="1327"/>
        <end position="1339"/>
    </location>
</feature>
<name>A0A8S1VVZ6_9CILI</name>